<feature type="signal peptide" evidence="2">
    <location>
        <begin position="1"/>
        <end position="20"/>
    </location>
</feature>
<dbReference type="Gene3D" id="2.60.40.10">
    <property type="entry name" value="Immunoglobulins"/>
    <property type="match status" value="1"/>
</dbReference>
<name>A0ABV5GPM4_9FLAO</name>
<reference evidence="5 6" key="1">
    <citation type="submission" date="2024-09" db="EMBL/GenBank/DDBJ databases">
        <authorList>
            <person name="Sun Q."/>
            <person name="Mori K."/>
        </authorList>
    </citation>
    <scope>NUCLEOTIDE SEQUENCE [LARGE SCALE GENOMIC DNA]</scope>
    <source>
        <strain evidence="5 6">CECT 7955</strain>
    </source>
</reference>
<sequence length="974" mass="113859">MNNFKIFFHFLLLFVNFLFAQEPVHVHLTEKDGLPDIEFYNMIEDSKGFIWLCADKGLFRYNGSDFVNFSNSEKRLNSVFGVKEDSSGRIWCNNISGQFFYVQNNELITFIDLSNLLLKGQLTEFLIYENHLVVFSNSEMFVVDLITKKILQQKDNKNSGSPYQFEETIFIAGYNSLQQINLKKDFLKKDLITFDLQLKNSLGENIETGKSQFFRSKDYLFCKKRLNRESVFFNLDLKHKKIKNVEGLELLKQLQVISIFENENKVWFATNNGVYIYEYFENKFHFISKFLENEYITKIIKDKDENYWFTTLTNGVFVIPNIHVQEYKINKNFINISCLTKLDDSSIIYGTNKGDVSIYNLDTNDEKIIDFSNTSRVSALIYNKWNNKTYISKDEIGYTFNNATLLSKESDFLSVKNFSFIGKDKLLLVTNSNVFIKDLKDKKNDFSLSKELKRRGYSSYYDATTKTIYVAYVDNLVFYDSLYQSKNITINNNSIYANTISQTKDGIIWVGTFKKGIYAIKEGKVIAEFNSKKGLLSNQIESIKADGNKLWIATSKGIQLLDTKKNTFKSLTKRDGIKTYLISGIEVFDNKVVFSSDKGMFSFAKDKVFKTVNPSQVYFSGIEINEKEHSITSFYELEYNENNIKFVFNANGFQSLENKRYMYRLLGDNENWITTDKQVNSVKYNSLPSGDYTFQIKSILSDINDSSSIKEIKFVINSPFWQKWWFYLLAIFLITLFFVFYFNVRIRKLKIRQNELLEKEIVDKQLVLYQLENLRSQMNPHFIFNALNSIQEYIVLNERELASSFLIKFSRLIRIYLDHSRENEVFLKEELNALDIYLELEKNRFEDLLNYTINIDPEINSSKVKIPSLFIQPYVENSIKHGLLHKDGIRNLDIKFYLNSTKTLLFCEIIDNGIGIEASELLKKNRLQYHKSFATNATKKRIELINTNKKNKIEIDTISSSKGTKIVLKIPVTT</sequence>
<keyword evidence="5" id="KW-0418">Kinase</keyword>
<dbReference type="SUPFAM" id="SSF55874">
    <property type="entry name" value="ATPase domain of HSP90 chaperone/DNA topoisomerase II/histidine kinase"/>
    <property type="match status" value="1"/>
</dbReference>
<proteinExistence type="predicted"/>
<evidence type="ECO:0000259" key="4">
    <source>
        <dbReference type="Pfam" id="PF07495"/>
    </source>
</evidence>
<keyword evidence="2" id="KW-0732">Signal</keyword>
<feature type="transmembrane region" description="Helical" evidence="1">
    <location>
        <begin position="724"/>
        <end position="744"/>
    </location>
</feature>
<gene>
    <name evidence="5" type="ORF">ACFFVF_12470</name>
</gene>
<dbReference type="PANTHER" id="PTHR34220:SF7">
    <property type="entry name" value="SENSOR HISTIDINE KINASE YPDA"/>
    <property type="match status" value="1"/>
</dbReference>
<comment type="caution">
    <text evidence="5">The sequence shown here is derived from an EMBL/GenBank/DDBJ whole genome shotgun (WGS) entry which is preliminary data.</text>
</comment>
<dbReference type="InterPro" id="IPR011044">
    <property type="entry name" value="Quino_amine_DH_bsu"/>
</dbReference>
<dbReference type="Proteomes" id="UP001589607">
    <property type="component" value="Unassembled WGS sequence"/>
</dbReference>
<evidence type="ECO:0000256" key="1">
    <source>
        <dbReference type="SAM" id="Phobius"/>
    </source>
</evidence>
<evidence type="ECO:0000313" key="5">
    <source>
        <dbReference type="EMBL" id="MFB9097333.1"/>
    </source>
</evidence>
<evidence type="ECO:0000313" key="6">
    <source>
        <dbReference type="Proteomes" id="UP001589607"/>
    </source>
</evidence>
<keyword evidence="5" id="KW-0808">Transferase</keyword>
<dbReference type="InterPro" id="IPR013783">
    <property type="entry name" value="Ig-like_fold"/>
</dbReference>
<organism evidence="5 6">
    <name type="scientific">Flavobacterium jumunjinense</name>
    <dbReference type="NCBI Taxonomy" id="998845"/>
    <lineage>
        <taxon>Bacteria</taxon>
        <taxon>Pseudomonadati</taxon>
        <taxon>Bacteroidota</taxon>
        <taxon>Flavobacteriia</taxon>
        <taxon>Flavobacteriales</taxon>
        <taxon>Flavobacteriaceae</taxon>
        <taxon>Flavobacterium</taxon>
    </lineage>
</organism>
<dbReference type="SUPFAM" id="SSF69322">
    <property type="entry name" value="Tricorn protease domain 2"/>
    <property type="match status" value="1"/>
</dbReference>
<protein>
    <submittedName>
        <fullName evidence="5">Histidine kinase</fullName>
    </submittedName>
</protein>
<dbReference type="InterPro" id="IPR011110">
    <property type="entry name" value="Reg_prop"/>
</dbReference>
<keyword evidence="1" id="KW-1133">Transmembrane helix</keyword>
<dbReference type="Pfam" id="PF06580">
    <property type="entry name" value="His_kinase"/>
    <property type="match status" value="1"/>
</dbReference>
<evidence type="ECO:0000256" key="2">
    <source>
        <dbReference type="SAM" id="SignalP"/>
    </source>
</evidence>
<keyword evidence="1" id="KW-0812">Transmembrane</keyword>
<dbReference type="Pfam" id="PF07495">
    <property type="entry name" value="Y_Y_Y"/>
    <property type="match status" value="1"/>
</dbReference>
<dbReference type="InterPro" id="IPR010559">
    <property type="entry name" value="Sig_transdc_His_kin_internal"/>
</dbReference>
<feature type="domain" description="Two component regulator three Y" evidence="4">
    <location>
        <begin position="654"/>
        <end position="716"/>
    </location>
</feature>
<dbReference type="Pfam" id="PF07494">
    <property type="entry name" value="Reg_prop"/>
    <property type="match status" value="1"/>
</dbReference>
<dbReference type="GO" id="GO:0016301">
    <property type="term" value="F:kinase activity"/>
    <property type="evidence" value="ECO:0007669"/>
    <property type="project" value="UniProtKB-KW"/>
</dbReference>
<keyword evidence="6" id="KW-1185">Reference proteome</keyword>
<dbReference type="Gene3D" id="2.130.10.10">
    <property type="entry name" value="YVTN repeat-like/Quinoprotein amine dehydrogenase"/>
    <property type="match status" value="3"/>
</dbReference>
<dbReference type="SUPFAM" id="SSF50969">
    <property type="entry name" value="YVTN repeat-like/Quinoprotein amine dehydrogenase"/>
    <property type="match status" value="1"/>
</dbReference>
<dbReference type="InterPro" id="IPR015943">
    <property type="entry name" value="WD40/YVTN_repeat-like_dom_sf"/>
</dbReference>
<evidence type="ECO:0000259" key="3">
    <source>
        <dbReference type="Pfam" id="PF06580"/>
    </source>
</evidence>
<keyword evidence="1" id="KW-0472">Membrane</keyword>
<dbReference type="RefSeq" id="WP_236457754.1">
    <property type="nucleotide sequence ID" value="NZ_CBCSGE010000005.1"/>
</dbReference>
<dbReference type="Gene3D" id="3.30.565.10">
    <property type="entry name" value="Histidine kinase-like ATPase, C-terminal domain"/>
    <property type="match status" value="1"/>
</dbReference>
<feature type="domain" description="Signal transduction histidine kinase internal region" evidence="3">
    <location>
        <begin position="770"/>
        <end position="847"/>
    </location>
</feature>
<dbReference type="InterPro" id="IPR011123">
    <property type="entry name" value="Y_Y_Y"/>
</dbReference>
<dbReference type="InterPro" id="IPR036890">
    <property type="entry name" value="HATPase_C_sf"/>
</dbReference>
<dbReference type="InterPro" id="IPR050640">
    <property type="entry name" value="Bact_2-comp_sensor_kinase"/>
</dbReference>
<dbReference type="PANTHER" id="PTHR34220">
    <property type="entry name" value="SENSOR HISTIDINE KINASE YPDA"/>
    <property type="match status" value="1"/>
</dbReference>
<dbReference type="EMBL" id="JBHMEY010000042">
    <property type="protein sequence ID" value="MFB9097333.1"/>
    <property type="molecule type" value="Genomic_DNA"/>
</dbReference>
<feature type="chain" id="PRO_5047302032" evidence="2">
    <location>
        <begin position="21"/>
        <end position="974"/>
    </location>
</feature>
<accession>A0ABV5GPM4</accession>